<dbReference type="AlphaFoldDB" id="A0A9C7LC04"/>
<evidence type="ECO:0000313" key="2">
    <source>
        <dbReference type="EMBL" id="CAG9609992.1"/>
    </source>
</evidence>
<comment type="caution">
    <text evidence="2">The sequence shown here is derived from an EMBL/GenBank/DDBJ whole genome shotgun (WGS) entry which is preliminary data.</text>
</comment>
<gene>
    <name evidence="2" type="ORF">NEOCIP111885_03735</name>
</gene>
<name>A0A9C7LC04_9BACI</name>
<proteinExistence type="predicted"/>
<dbReference type="InterPro" id="IPR025572">
    <property type="entry name" value="YgaB"/>
</dbReference>
<evidence type="ECO:0000313" key="3">
    <source>
        <dbReference type="Proteomes" id="UP000789845"/>
    </source>
</evidence>
<protein>
    <recommendedName>
        <fullName evidence="4">YgaB-like protein</fullName>
    </recommendedName>
</protein>
<organism evidence="2 3">
    <name type="scientific">Pseudoneobacillus rhizosphaerae</name>
    <dbReference type="NCBI Taxonomy" id="2880968"/>
    <lineage>
        <taxon>Bacteria</taxon>
        <taxon>Bacillati</taxon>
        <taxon>Bacillota</taxon>
        <taxon>Bacilli</taxon>
        <taxon>Bacillales</taxon>
        <taxon>Bacillaceae</taxon>
        <taxon>Pseudoneobacillus</taxon>
    </lineage>
</organism>
<dbReference type="Proteomes" id="UP000789845">
    <property type="component" value="Unassembled WGS sequence"/>
</dbReference>
<sequence length="85" mass="10378">MNQFNHLVSEQMKTMEKLLFLQAELERCQEIEEELRVLQQETELDTVLFEINRMKEELKEIQQIFEDQTEEVIRSYQSMDETVYS</sequence>
<evidence type="ECO:0000256" key="1">
    <source>
        <dbReference type="SAM" id="Coils"/>
    </source>
</evidence>
<reference evidence="2" key="1">
    <citation type="submission" date="2021-10" db="EMBL/GenBank/DDBJ databases">
        <authorList>
            <person name="Criscuolo A."/>
        </authorList>
    </citation>
    <scope>NUCLEOTIDE SEQUENCE</scope>
    <source>
        <strain evidence="2">CIP111885</strain>
    </source>
</reference>
<keyword evidence="3" id="KW-1185">Reference proteome</keyword>
<dbReference type="EMBL" id="CAKJTG010000026">
    <property type="protein sequence ID" value="CAG9609992.1"/>
    <property type="molecule type" value="Genomic_DNA"/>
</dbReference>
<feature type="coiled-coil region" evidence="1">
    <location>
        <begin position="21"/>
        <end position="71"/>
    </location>
</feature>
<accession>A0A9C7LC04</accession>
<dbReference type="Pfam" id="PF14182">
    <property type="entry name" value="YgaB"/>
    <property type="match status" value="1"/>
</dbReference>
<dbReference type="RefSeq" id="WP_230498218.1">
    <property type="nucleotide sequence ID" value="NZ_CAKJTG010000026.1"/>
</dbReference>
<evidence type="ECO:0008006" key="4">
    <source>
        <dbReference type="Google" id="ProtNLM"/>
    </source>
</evidence>
<keyword evidence="1" id="KW-0175">Coiled coil</keyword>